<accession>A0A382LFJ4</accession>
<dbReference type="EMBL" id="UINC01085943">
    <property type="protein sequence ID" value="SVC33937.1"/>
    <property type="molecule type" value="Genomic_DNA"/>
</dbReference>
<evidence type="ECO:0000313" key="1">
    <source>
        <dbReference type="EMBL" id="SVC33937.1"/>
    </source>
</evidence>
<reference evidence="1" key="1">
    <citation type="submission" date="2018-05" db="EMBL/GenBank/DDBJ databases">
        <authorList>
            <person name="Lanie J.A."/>
            <person name="Ng W.-L."/>
            <person name="Kazmierczak K.M."/>
            <person name="Andrzejewski T.M."/>
            <person name="Davidsen T.M."/>
            <person name="Wayne K.J."/>
            <person name="Tettelin H."/>
            <person name="Glass J.I."/>
            <person name="Rusch D."/>
            <person name="Podicherti R."/>
            <person name="Tsui H.-C.T."/>
            <person name="Winkler M.E."/>
        </authorList>
    </citation>
    <scope>NUCLEOTIDE SEQUENCE</scope>
</reference>
<sequence length="31" mass="3548">VVLSISFLRIDFKDDFSESSGKELKRVSETD</sequence>
<feature type="non-terminal residue" evidence="1">
    <location>
        <position position="1"/>
    </location>
</feature>
<gene>
    <name evidence="1" type="ORF">METZ01_LOCUS286791</name>
</gene>
<protein>
    <submittedName>
        <fullName evidence="1">Uncharacterized protein</fullName>
    </submittedName>
</protein>
<proteinExistence type="predicted"/>
<organism evidence="1">
    <name type="scientific">marine metagenome</name>
    <dbReference type="NCBI Taxonomy" id="408172"/>
    <lineage>
        <taxon>unclassified sequences</taxon>
        <taxon>metagenomes</taxon>
        <taxon>ecological metagenomes</taxon>
    </lineage>
</organism>
<dbReference type="AlphaFoldDB" id="A0A382LFJ4"/>
<name>A0A382LFJ4_9ZZZZ</name>